<dbReference type="NCBIfam" id="TIGR03696">
    <property type="entry name" value="Rhs_assc_core"/>
    <property type="match status" value="1"/>
</dbReference>
<dbReference type="Gene3D" id="2.180.10.10">
    <property type="entry name" value="RHS repeat-associated core"/>
    <property type="match status" value="1"/>
</dbReference>
<name>A0ABR9GCT1_9GAMM</name>
<dbReference type="InterPro" id="IPR022385">
    <property type="entry name" value="Rhs_assc_core"/>
</dbReference>
<evidence type="ECO:0000313" key="1">
    <source>
        <dbReference type="EMBL" id="MBE1161799.1"/>
    </source>
</evidence>
<organism evidence="1 2">
    <name type="scientific">Dyella acidiphila</name>
    <dbReference type="NCBI Taxonomy" id="2775866"/>
    <lineage>
        <taxon>Bacteria</taxon>
        <taxon>Pseudomonadati</taxon>
        <taxon>Pseudomonadota</taxon>
        <taxon>Gammaproteobacteria</taxon>
        <taxon>Lysobacterales</taxon>
        <taxon>Rhodanobacteraceae</taxon>
        <taxon>Dyella</taxon>
    </lineage>
</organism>
<reference evidence="1 2" key="1">
    <citation type="submission" date="2020-09" db="EMBL/GenBank/DDBJ databases">
        <title>Dyella sp. 7MK23 isolated from forest soil.</title>
        <authorList>
            <person name="Fu J."/>
        </authorList>
    </citation>
    <scope>NUCLEOTIDE SEQUENCE [LARGE SCALE GENOMIC DNA]</scope>
    <source>
        <strain evidence="1 2">7MK23</strain>
    </source>
</reference>
<sequence length="98" mass="10806">MSGDCGIEACRLSGHEKSAGTALFFEHIRLPGQYFDAETGLFQNDFRDYGSGSGHYIESDPSGIEAGVNTYTYVLYRQSILPVFKRCCPCLGISLGRR</sequence>
<accession>A0ABR9GCT1</accession>
<protein>
    <recommendedName>
        <fullName evidence="3">RHS repeat-associated core domain-containing protein</fullName>
    </recommendedName>
</protein>
<gene>
    <name evidence="1" type="ORF">IGX34_15560</name>
</gene>
<proteinExistence type="predicted"/>
<evidence type="ECO:0000313" key="2">
    <source>
        <dbReference type="Proteomes" id="UP000651010"/>
    </source>
</evidence>
<evidence type="ECO:0008006" key="3">
    <source>
        <dbReference type="Google" id="ProtNLM"/>
    </source>
</evidence>
<dbReference type="Proteomes" id="UP000651010">
    <property type="component" value="Unassembled WGS sequence"/>
</dbReference>
<keyword evidence="2" id="KW-1185">Reference proteome</keyword>
<dbReference type="EMBL" id="JACZZA010000010">
    <property type="protein sequence ID" value="MBE1161799.1"/>
    <property type="molecule type" value="Genomic_DNA"/>
</dbReference>
<dbReference type="PRINTS" id="PR00394">
    <property type="entry name" value="RHSPROTEIN"/>
</dbReference>
<comment type="caution">
    <text evidence="1">The sequence shown here is derived from an EMBL/GenBank/DDBJ whole genome shotgun (WGS) entry which is preliminary data.</text>
</comment>
<dbReference type="RefSeq" id="WP_192556645.1">
    <property type="nucleotide sequence ID" value="NZ_JACZZA010000010.1"/>
</dbReference>